<accession>A0A2J8U7G0</accession>
<protein>
    <submittedName>
        <fullName evidence="1">CARD8 isoform 28</fullName>
    </submittedName>
</protein>
<organism evidence="1">
    <name type="scientific">Pongo abelii</name>
    <name type="common">Sumatran orangutan</name>
    <name type="synonym">Pongo pygmaeus abelii</name>
    <dbReference type="NCBI Taxonomy" id="9601"/>
    <lineage>
        <taxon>Eukaryota</taxon>
        <taxon>Metazoa</taxon>
        <taxon>Chordata</taxon>
        <taxon>Craniata</taxon>
        <taxon>Vertebrata</taxon>
        <taxon>Euteleostomi</taxon>
        <taxon>Mammalia</taxon>
        <taxon>Eutheria</taxon>
        <taxon>Euarchontoglires</taxon>
        <taxon>Primates</taxon>
        <taxon>Haplorrhini</taxon>
        <taxon>Catarrhini</taxon>
        <taxon>Hominidae</taxon>
        <taxon>Pongo</taxon>
    </lineage>
</organism>
<proteinExistence type="predicted"/>
<evidence type="ECO:0000313" key="1">
    <source>
        <dbReference type="EMBL" id="PNJ41204.1"/>
    </source>
</evidence>
<dbReference type="EMBL" id="NDHI03003467">
    <property type="protein sequence ID" value="PNJ41204.1"/>
    <property type="molecule type" value="Genomic_DNA"/>
</dbReference>
<dbReference type="AlphaFoldDB" id="A0A2J8U7G0"/>
<comment type="caution">
    <text evidence="1">The sequence shown here is derived from an EMBL/GenBank/DDBJ whole genome shotgun (WGS) entry which is preliminary data.</text>
</comment>
<gene>
    <name evidence="1" type="ORF">CR201_G0029537</name>
</gene>
<name>A0A2J8U7G0_PONAB</name>
<sequence>MEKKECPEKSSSSEKELPRRVYRELPRVSEIRYDISHFFQEDD</sequence>
<reference evidence="1" key="1">
    <citation type="submission" date="2017-12" db="EMBL/GenBank/DDBJ databases">
        <title>High-resolution comparative analysis of great ape genomes.</title>
        <authorList>
            <person name="Pollen A."/>
            <person name="Hastie A."/>
            <person name="Hormozdiari F."/>
            <person name="Dougherty M."/>
            <person name="Liu R."/>
            <person name="Chaisson M."/>
            <person name="Hoppe E."/>
            <person name="Hill C."/>
            <person name="Pang A."/>
            <person name="Hillier L."/>
            <person name="Baker C."/>
            <person name="Armstrong J."/>
            <person name="Shendure J."/>
            <person name="Paten B."/>
            <person name="Wilson R."/>
            <person name="Chao H."/>
            <person name="Schneider V."/>
            <person name="Ventura M."/>
            <person name="Kronenberg Z."/>
            <person name="Murali S."/>
            <person name="Gordon D."/>
            <person name="Cantsilieris S."/>
            <person name="Munson K."/>
            <person name="Nelson B."/>
            <person name="Raja A."/>
            <person name="Underwood J."/>
            <person name="Diekhans M."/>
            <person name="Fiddes I."/>
            <person name="Haussler D."/>
            <person name="Eichler E."/>
        </authorList>
    </citation>
    <scope>NUCLEOTIDE SEQUENCE [LARGE SCALE GENOMIC DNA]</scope>
    <source>
        <strain evidence="1">Susie</strain>
    </source>
</reference>
<feature type="non-terminal residue" evidence="1">
    <location>
        <position position="43"/>
    </location>
</feature>